<dbReference type="Proteomes" id="UP001159363">
    <property type="component" value="Chromosome 1"/>
</dbReference>
<dbReference type="SUPFAM" id="SSF53098">
    <property type="entry name" value="Ribonuclease H-like"/>
    <property type="match status" value="1"/>
</dbReference>
<organism evidence="2 3">
    <name type="scientific">Dryococelus australis</name>
    <dbReference type="NCBI Taxonomy" id="614101"/>
    <lineage>
        <taxon>Eukaryota</taxon>
        <taxon>Metazoa</taxon>
        <taxon>Ecdysozoa</taxon>
        <taxon>Arthropoda</taxon>
        <taxon>Hexapoda</taxon>
        <taxon>Insecta</taxon>
        <taxon>Pterygota</taxon>
        <taxon>Neoptera</taxon>
        <taxon>Polyneoptera</taxon>
        <taxon>Phasmatodea</taxon>
        <taxon>Verophasmatodea</taxon>
        <taxon>Anareolatae</taxon>
        <taxon>Phasmatidae</taxon>
        <taxon>Eurycanthinae</taxon>
        <taxon>Dryococelus</taxon>
    </lineage>
</organism>
<dbReference type="InterPro" id="IPR036397">
    <property type="entry name" value="RNaseH_sf"/>
</dbReference>
<dbReference type="InterPro" id="IPR039537">
    <property type="entry name" value="Retrotran_Ty1/copia-like"/>
</dbReference>
<gene>
    <name evidence="2" type="ORF">PR048_001064</name>
</gene>
<sequence>MTGFTDSVSRTSAVLDLVHSDIVGRISPPSIAGAEYFVTFMDDYSGYSEVKILKKKSDVAEAFKQYQNRHVFRQSFGLKRCRRPTAYDTSVPHKSVMSRFHFRLVRTAILGNGKFSSRVDECVFLGFQEGIKGFRLWRLSDKKIIVSTEMRFYEHVFPFKTPGTAKPLVHEQENVVEIPAVEKRNENE</sequence>
<dbReference type="Pfam" id="PF25597">
    <property type="entry name" value="SH3_retrovirus"/>
    <property type="match status" value="1"/>
</dbReference>
<reference evidence="2 3" key="1">
    <citation type="submission" date="2023-02" db="EMBL/GenBank/DDBJ databases">
        <title>LHISI_Scaffold_Assembly.</title>
        <authorList>
            <person name="Stuart O.P."/>
            <person name="Cleave R."/>
            <person name="Magrath M.J.L."/>
            <person name="Mikheyev A.S."/>
        </authorList>
    </citation>
    <scope>NUCLEOTIDE SEQUENCE [LARGE SCALE GENOMIC DNA]</scope>
    <source>
        <strain evidence="2">Daus_M_001</strain>
        <tissue evidence="2">Leg muscle</tissue>
    </source>
</reference>
<protein>
    <recommendedName>
        <fullName evidence="1">Retroviral polymerase SH3-like domain-containing protein</fullName>
    </recommendedName>
</protein>
<dbReference type="EMBL" id="JARBHB010000001">
    <property type="protein sequence ID" value="KAJ8895726.1"/>
    <property type="molecule type" value="Genomic_DNA"/>
</dbReference>
<feature type="domain" description="Retroviral polymerase SH3-like" evidence="1">
    <location>
        <begin position="113"/>
        <end position="162"/>
    </location>
</feature>
<evidence type="ECO:0000313" key="3">
    <source>
        <dbReference type="Proteomes" id="UP001159363"/>
    </source>
</evidence>
<keyword evidence="3" id="KW-1185">Reference proteome</keyword>
<evidence type="ECO:0000313" key="2">
    <source>
        <dbReference type="EMBL" id="KAJ8895726.1"/>
    </source>
</evidence>
<dbReference type="PANTHER" id="PTHR42648">
    <property type="entry name" value="TRANSPOSASE, PUTATIVE-RELATED"/>
    <property type="match status" value="1"/>
</dbReference>
<dbReference type="InterPro" id="IPR012337">
    <property type="entry name" value="RNaseH-like_sf"/>
</dbReference>
<comment type="caution">
    <text evidence="2">The sequence shown here is derived from an EMBL/GenBank/DDBJ whole genome shotgun (WGS) entry which is preliminary data.</text>
</comment>
<dbReference type="Gene3D" id="3.30.420.10">
    <property type="entry name" value="Ribonuclease H-like superfamily/Ribonuclease H"/>
    <property type="match status" value="1"/>
</dbReference>
<dbReference type="InterPro" id="IPR057670">
    <property type="entry name" value="SH3_retrovirus"/>
</dbReference>
<proteinExistence type="predicted"/>
<name>A0ABQ9IGE7_9NEOP</name>
<evidence type="ECO:0000259" key="1">
    <source>
        <dbReference type="Pfam" id="PF25597"/>
    </source>
</evidence>
<accession>A0ABQ9IGE7</accession>
<dbReference type="PANTHER" id="PTHR42648:SF28">
    <property type="entry name" value="TRANSPOSON-ENCODED PROTEIN WITH RIBONUCLEASE H-LIKE AND RETROVIRUS ZINC FINGER-LIKE DOMAINS"/>
    <property type="match status" value="1"/>
</dbReference>